<sequence length="104" mass="11767">MRGVQCTVGCRSTFTFGYPSLNEPGLYSGRLSPLDRSFAMMTSFGLFQFLVQIRLLCSWTMRIPMPRTLMPGYIDIGKSRGRAAYRTGLLFEPKFGSNCTTYLQ</sequence>
<reference evidence="1" key="1">
    <citation type="journal article" date="2020" name="Mol. Plant Microbe Interact.">
        <title>Genome Sequence of the Biocontrol Agent Coniothyrium minitans strain Conio (IMI 134523).</title>
        <authorList>
            <person name="Patel D."/>
            <person name="Shittu T.A."/>
            <person name="Baroncelli R."/>
            <person name="Muthumeenakshi S."/>
            <person name="Osborne T.H."/>
            <person name="Janganan T.K."/>
            <person name="Sreenivasaprasad S."/>
        </authorList>
    </citation>
    <scope>NUCLEOTIDE SEQUENCE</scope>
    <source>
        <strain evidence="1">Conio</strain>
    </source>
</reference>
<dbReference type="AlphaFoldDB" id="A0A9P6GK82"/>
<evidence type="ECO:0000313" key="1">
    <source>
        <dbReference type="EMBL" id="KAF9737282.1"/>
    </source>
</evidence>
<proteinExistence type="predicted"/>
<organism evidence="1 2">
    <name type="scientific">Paraphaeosphaeria minitans</name>
    <dbReference type="NCBI Taxonomy" id="565426"/>
    <lineage>
        <taxon>Eukaryota</taxon>
        <taxon>Fungi</taxon>
        <taxon>Dikarya</taxon>
        <taxon>Ascomycota</taxon>
        <taxon>Pezizomycotina</taxon>
        <taxon>Dothideomycetes</taxon>
        <taxon>Pleosporomycetidae</taxon>
        <taxon>Pleosporales</taxon>
        <taxon>Massarineae</taxon>
        <taxon>Didymosphaeriaceae</taxon>
        <taxon>Paraphaeosphaeria</taxon>
    </lineage>
</organism>
<gene>
    <name evidence="1" type="ORF">PMIN01_05061</name>
</gene>
<keyword evidence="2" id="KW-1185">Reference proteome</keyword>
<protein>
    <submittedName>
        <fullName evidence="1">Uncharacterized protein</fullName>
    </submittedName>
</protein>
<name>A0A9P6GK82_9PLEO</name>
<comment type="caution">
    <text evidence="1">The sequence shown here is derived from an EMBL/GenBank/DDBJ whole genome shotgun (WGS) entry which is preliminary data.</text>
</comment>
<evidence type="ECO:0000313" key="2">
    <source>
        <dbReference type="Proteomes" id="UP000756921"/>
    </source>
</evidence>
<dbReference type="Proteomes" id="UP000756921">
    <property type="component" value="Unassembled WGS sequence"/>
</dbReference>
<accession>A0A9P6GK82</accession>
<dbReference type="EMBL" id="WJXW01000004">
    <property type="protein sequence ID" value="KAF9737282.1"/>
    <property type="molecule type" value="Genomic_DNA"/>
</dbReference>